<proteinExistence type="predicted"/>
<protein>
    <submittedName>
        <fullName evidence="1">Uncharacterized protein</fullName>
    </submittedName>
</protein>
<evidence type="ECO:0000313" key="2">
    <source>
        <dbReference type="Proteomes" id="UP000006253"/>
    </source>
</evidence>
<gene>
    <name evidence="1" type="ORF">LEP1GSC081_0554</name>
</gene>
<dbReference type="EMBL" id="AHMY02000010">
    <property type="protein sequence ID" value="EKO17531.1"/>
    <property type="molecule type" value="Genomic_DNA"/>
</dbReference>
<dbReference type="Proteomes" id="UP000006253">
    <property type="component" value="Unassembled WGS sequence"/>
</dbReference>
<comment type="caution">
    <text evidence="1">The sequence shown here is derived from an EMBL/GenBank/DDBJ whole genome shotgun (WGS) entry which is preliminary data.</text>
</comment>
<organism evidence="1 2">
    <name type="scientific">Leptospira kirschneri str. H1</name>
    <dbReference type="NCBI Taxonomy" id="1049966"/>
    <lineage>
        <taxon>Bacteria</taxon>
        <taxon>Pseudomonadati</taxon>
        <taxon>Spirochaetota</taxon>
        <taxon>Spirochaetia</taxon>
        <taxon>Leptospirales</taxon>
        <taxon>Leptospiraceae</taxon>
        <taxon>Leptospira</taxon>
    </lineage>
</organism>
<dbReference type="AlphaFoldDB" id="A0A0E2B9G0"/>
<sequence>MTFDSTKLSEHFLGYSIIIELLKNEFLSVSILWKRSLKQFF</sequence>
<reference evidence="1 2" key="1">
    <citation type="submission" date="2012-10" db="EMBL/GenBank/DDBJ databases">
        <authorList>
            <person name="Harkins D.M."/>
            <person name="Durkin A.S."/>
            <person name="Brinkac L.M."/>
            <person name="Selengut J.D."/>
            <person name="Sanka R."/>
            <person name="DePew J."/>
            <person name="Purushe J."/>
            <person name="Peacock S.J."/>
            <person name="Thaipadungpanit J."/>
            <person name="Wuthiekanun V.W."/>
            <person name="Day N.P."/>
            <person name="Vinetz J.M."/>
            <person name="Sutton G.G."/>
            <person name="Nelson W.C."/>
            <person name="Fouts D.E."/>
        </authorList>
    </citation>
    <scope>NUCLEOTIDE SEQUENCE [LARGE SCALE GENOMIC DNA]</scope>
    <source>
        <strain evidence="1 2">H1</strain>
    </source>
</reference>
<accession>A0A0E2B9G0</accession>
<evidence type="ECO:0000313" key="1">
    <source>
        <dbReference type="EMBL" id="EKO17531.1"/>
    </source>
</evidence>
<name>A0A0E2B9G0_9LEPT</name>